<gene>
    <name evidence="1" type="ORF">BDR25DRAFT_310491</name>
</gene>
<protein>
    <submittedName>
        <fullName evidence="1">Uncharacterized protein</fullName>
    </submittedName>
</protein>
<dbReference type="Proteomes" id="UP000799755">
    <property type="component" value="Unassembled WGS sequence"/>
</dbReference>
<evidence type="ECO:0000313" key="1">
    <source>
        <dbReference type="EMBL" id="KAF2476105.1"/>
    </source>
</evidence>
<name>A0ACB6RCQ1_9PLEO</name>
<keyword evidence="2" id="KW-1185">Reference proteome</keyword>
<dbReference type="EMBL" id="MU003495">
    <property type="protein sequence ID" value="KAF2476105.1"/>
    <property type="molecule type" value="Genomic_DNA"/>
</dbReference>
<comment type="caution">
    <text evidence="1">The sequence shown here is derived from an EMBL/GenBank/DDBJ whole genome shotgun (WGS) entry which is preliminary data.</text>
</comment>
<proteinExistence type="predicted"/>
<reference evidence="1" key="1">
    <citation type="journal article" date="2020" name="Stud. Mycol.">
        <title>101 Dothideomycetes genomes: a test case for predicting lifestyles and emergence of pathogens.</title>
        <authorList>
            <person name="Haridas S."/>
            <person name="Albert R."/>
            <person name="Binder M."/>
            <person name="Bloem J."/>
            <person name="Labutti K."/>
            <person name="Salamov A."/>
            <person name="Andreopoulos B."/>
            <person name="Baker S."/>
            <person name="Barry K."/>
            <person name="Bills G."/>
            <person name="Bluhm B."/>
            <person name="Cannon C."/>
            <person name="Castanera R."/>
            <person name="Culley D."/>
            <person name="Daum C."/>
            <person name="Ezra D."/>
            <person name="Gonzalez J."/>
            <person name="Henrissat B."/>
            <person name="Kuo A."/>
            <person name="Liang C."/>
            <person name="Lipzen A."/>
            <person name="Lutzoni F."/>
            <person name="Magnuson J."/>
            <person name="Mondo S."/>
            <person name="Nolan M."/>
            <person name="Ohm R."/>
            <person name="Pangilinan J."/>
            <person name="Park H.-J."/>
            <person name="Ramirez L."/>
            <person name="Alfaro M."/>
            <person name="Sun H."/>
            <person name="Tritt A."/>
            <person name="Yoshinaga Y."/>
            <person name="Zwiers L.-H."/>
            <person name="Turgeon B."/>
            <person name="Goodwin S."/>
            <person name="Spatafora J."/>
            <person name="Crous P."/>
            <person name="Grigoriev I."/>
        </authorList>
    </citation>
    <scope>NUCLEOTIDE SEQUENCE</scope>
    <source>
        <strain evidence="1">ATCC 200398</strain>
    </source>
</reference>
<evidence type="ECO:0000313" key="2">
    <source>
        <dbReference type="Proteomes" id="UP000799755"/>
    </source>
</evidence>
<accession>A0ACB6RCQ1</accession>
<sequence length="165" mass="17210">MPEEDGFSGRGICCRQVFPRKGSKQDPQAAAGLALNKMLVVGAAIVDPSAPSASAKLAGPKCAIRPQMQPANKNTAGALGVLTRAVAESGDDLGGLSLLGAKAPTWCPRLPFLITTVTRWTMAPCLRQYDNLPPASRTSTPSNRALREPVLSAGEMVRATEARAG</sequence>
<organism evidence="1 2">
    <name type="scientific">Lindgomyces ingoldianus</name>
    <dbReference type="NCBI Taxonomy" id="673940"/>
    <lineage>
        <taxon>Eukaryota</taxon>
        <taxon>Fungi</taxon>
        <taxon>Dikarya</taxon>
        <taxon>Ascomycota</taxon>
        <taxon>Pezizomycotina</taxon>
        <taxon>Dothideomycetes</taxon>
        <taxon>Pleosporomycetidae</taxon>
        <taxon>Pleosporales</taxon>
        <taxon>Lindgomycetaceae</taxon>
        <taxon>Lindgomyces</taxon>
    </lineage>
</organism>